<evidence type="ECO:0000313" key="1">
    <source>
        <dbReference type="EMBL" id="GIJ73517.1"/>
    </source>
</evidence>
<dbReference type="PANTHER" id="PTHR43167">
    <property type="entry name" value="PUTATIVE (AFU_ORTHOLOGUE AFUA_6G01830)-RELATED"/>
    <property type="match status" value="1"/>
</dbReference>
<keyword evidence="2" id="KW-1185">Reference proteome</keyword>
<evidence type="ECO:0000313" key="2">
    <source>
        <dbReference type="Proteomes" id="UP000635606"/>
    </source>
</evidence>
<evidence type="ECO:0008006" key="3">
    <source>
        <dbReference type="Google" id="ProtNLM"/>
    </source>
</evidence>
<gene>
    <name evidence="1" type="ORF">Voc01_084340</name>
</gene>
<protein>
    <recommendedName>
        <fullName evidence="3">O-methyltransferase family 3</fullName>
    </recommendedName>
</protein>
<dbReference type="Gene3D" id="3.40.50.150">
    <property type="entry name" value="Vaccinia Virus protein VP39"/>
    <property type="match status" value="1"/>
</dbReference>
<dbReference type="InterPro" id="IPR029063">
    <property type="entry name" value="SAM-dependent_MTases_sf"/>
</dbReference>
<dbReference type="RefSeq" id="WP_203933341.1">
    <property type="nucleotide sequence ID" value="NZ_BOPH01000117.1"/>
</dbReference>
<dbReference type="SUPFAM" id="SSF53335">
    <property type="entry name" value="S-adenosyl-L-methionine-dependent methyltransferases"/>
    <property type="match status" value="1"/>
</dbReference>
<reference evidence="1" key="1">
    <citation type="submission" date="2021-01" db="EMBL/GenBank/DDBJ databases">
        <title>Whole genome shotgun sequence of Virgisporangium ochraceum NBRC 16418.</title>
        <authorList>
            <person name="Komaki H."/>
            <person name="Tamura T."/>
        </authorList>
    </citation>
    <scope>NUCLEOTIDE SEQUENCE</scope>
    <source>
        <strain evidence="1">NBRC 16418</strain>
    </source>
</reference>
<comment type="caution">
    <text evidence="1">The sequence shown here is derived from an EMBL/GenBank/DDBJ whole genome shotgun (WGS) entry which is preliminary data.</text>
</comment>
<dbReference type="Proteomes" id="UP000635606">
    <property type="component" value="Unassembled WGS sequence"/>
</dbReference>
<dbReference type="AlphaFoldDB" id="A0A8J4A0J5"/>
<name>A0A8J4A0J5_9ACTN</name>
<dbReference type="EMBL" id="BOPH01000117">
    <property type="protein sequence ID" value="GIJ73517.1"/>
    <property type="molecule type" value="Genomic_DNA"/>
</dbReference>
<proteinExistence type="predicted"/>
<accession>A0A8J4A0J5</accession>
<dbReference type="Pfam" id="PF13578">
    <property type="entry name" value="Methyltransf_24"/>
    <property type="match status" value="1"/>
</dbReference>
<dbReference type="CDD" id="cd02440">
    <property type="entry name" value="AdoMet_MTases"/>
    <property type="match status" value="1"/>
</dbReference>
<sequence length="192" mass="19609">MTPDRVAAATVAARGAGFTMSCEPDTGTLLAVLAAAVPAGGRILELGTGAGVGTAWIVHGLGGRTDVEVVTVDNDPRVAGVAARLAWPPHVRLVVGDAVEVTAGEGSFDLVFADAQGGKWTGLDVTIAALRPGGHLLVDDMTPPFYADDHHERKTAEVRAALLGHPELVSVALAWSTGLVLSTRHRGAGQGV</sequence>
<dbReference type="PANTHER" id="PTHR43167:SF1">
    <property type="entry name" value="PUTATIVE (AFU_ORTHOLOGUE AFUA_6G01830)-RELATED"/>
    <property type="match status" value="1"/>
</dbReference>
<organism evidence="1 2">
    <name type="scientific">Virgisporangium ochraceum</name>
    <dbReference type="NCBI Taxonomy" id="65505"/>
    <lineage>
        <taxon>Bacteria</taxon>
        <taxon>Bacillati</taxon>
        <taxon>Actinomycetota</taxon>
        <taxon>Actinomycetes</taxon>
        <taxon>Micromonosporales</taxon>
        <taxon>Micromonosporaceae</taxon>
        <taxon>Virgisporangium</taxon>
    </lineage>
</organism>